<evidence type="ECO:0000256" key="1">
    <source>
        <dbReference type="ARBA" id="ARBA00004651"/>
    </source>
</evidence>
<feature type="non-terminal residue" evidence="15">
    <location>
        <position position="499"/>
    </location>
</feature>
<evidence type="ECO:0000313" key="15">
    <source>
        <dbReference type="EMBL" id="PIK36386.1"/>
    </source>
</evidence>
<dbReference type="GO" id="GO:0034707">
    <property type="term" value="C:chloride channel complex"/>
    <property type="evidence" value="ECO:0007669"/>
    <property type="project" value="UniProtKB-UniRule"/>
</dbReference>
<comment type="subcellular location">
    <subcellularLocation>
        <location evidence="1">Cell membrane</location>
        <topology evidence="1">Multi-pass membrane protein</topology>
    </subcellularLocation>
</comment>
<gene>
    <name evidence="15" type="ORF">BSL78_26780</name>
</gene>
<comment type="caution">
    <text evidence="13">Lacks conserved residue(s) required for the propagation of feature annotation.</text>
</comment>
<dbReference type="Pfam" id="PF04906">
    <property type="entry name" value="Tweety"/>
    <property type="match status" value="1"/>
</dbReference>
<keyword evidence="16" id="KW-1185">Reference proteome</keyword>
<keyword evidence="3 13" id="KW-0813">Transport</keyword>
<keyword evidence="4" id="KW-1003">Cell membrane</keyword>
<keyword evidence="10" id="KW-0325">Glycoprotein</keyword>
<keyword evidence="6 13" id="KW-1133">Transmembrane helix</keyword>
<evidence type="ECO:0000256" key="9">
    <source>
        <dbReference type="ARBA" id="ARBA00023173"/>
    </source>
</evidence>
<dbReference type="PANTHER" id="PTHR12424:SF8">
    <property type="entry name" value="PROTEIN TWEETY"/>
    <property type="match status" value="1"/>
</dbReference>
<name>A0A2G8JKV2_STIJA</name>
<proteinExistence type="inferred from homology"/>
<organism evidence="15 16">
    <name type="scientific">Stichopus japonicus</name>
    <name type="common">Sea cucumber</name>
    <dbReference type="NCBI Taxonomy" id="307972"/>
    <lineage>
        <taxon>Eukaryota</taxon>
        <taxon>Metazoa</taxon>
        <taxon>Echinodermata</taxon>
        <taxon>Eleutherozoa</taxon>
        <taxon>Echinozoa</taxon>
        <taxon>Holothuroidea</taxon>
        <taxon>Aspidochirotacea</taxon>
        <taxon>Aspidochirotida</taxon>
        <taxon>Stichopodidae</taxon>
        <taxon>Apostichopus</taxon>
    </lineage>
</organism>
<evidence type="ECO:0000256" key="6">
    <source>
        <dbReference type="ARBA" id="ARBA00022989"/>
    </source>
</evidence>
<protein>
    <recommendedName>
        <fullName evidence="13">Protein tweety homolog</fullName>
    </recommendedName>
</protein>
<feature type="transmembrane region" description="Helical" evidence="13">
    <location>
        <begin position="41"/>
        <end position="62"/>
    </location>
</feature>
<dbReference type="GO" id="GO:0005229">
    <property type="term" value="F:intracellularly calcium-gated chloride channel activity"/>
    <property type="evidence" value="ECO:0007669"/>
    <property type="project" value="TreeGrafter"/>
</dbReference>
<evidence type="ECO:0000256" key="3">
    <source>
        <dbReference type="ARBA" id="ARBA00022448"/>
    </source>
</evidence>
<evidence type="ECO:0000256" key="5">
    <source>
        <dbReference type="ARBA" id="ARBA00022692"/>
    </source>
</evidence>
<evidence type="ECO:0000256" key="11">
    <source>
        <dbReference type="ARBA" id="ARBA00023214"/>
    </source>
</evidence>
<evidence type="ECO:0000256" key="4">
    <source>
        <dbReference type="ARBA" id="ARBA00022475"/>
    </source>
</evidence>
<sequence>MRLNILEYILEGQKIVVLKLTDTMVVEAYIIHSVCTVKVTLLFWAGMPIVWLGFCIVALLLFSCCLCLKRNQPVNIRKGIIRLRWWLIITMLLCVTSIGVCFYGNSVTATGIHHYVQATEGANETVMEIESIVNDIDNEMESVGTASDELLQRLPDCTSNDTALNILRHFAENVKVVSQKITANISGIEDKFDTSLFNGLVSSSDSIGEYHLWGWSIFIGLLCVDIALCLAVILCTAKSLRGGIIFCCILLIIAFTLVWIVIGGELFLTVALSDFCVAPEQFIYSEGRKYNTDKDILNYYVECNDPSPFQESFSLANSLLLKAQEDIVNIARDCSHSESVKEIVMGLDSLFGEFHNSMDDLKVNANCRFLNEDYKLAIFSLCYNSLLHSSPILTVVTYCLVWDIKFCLVPFWYVVAHCYMPGNSVSFEAWQEENELRWGSGDPFLPPRDGAATLERYSARREQPSTSGVGRRPTSAVSQRGSSLISQSNVTVPDDLPPS</sequence>
<feature type="transmembrane region" description="Helical" evidence="13">
    <location>
        <begin position="242"/>
        <end position="262"/>
    </location>
</feature>
<feature type="compositionally biased region" description="Polar residues" evidence="14">
    <location>
        <begin position="475"/>
        <end position="491"/>
    </location>
</feature>
<keyword evidence="8 13" id="KW-0472">Membrane</keyword>
<evidence type="ECO:0000256" key="12">
    <source>
        <dbReference type="ARBA" id="ARBA00023303"/>
    </source>
</evidence>
<dbReference type="PANTHER" id="PTHR12424">
    <property type="entry name" value="TWEETY-RELATED"/>
    <property type="match status" value="1"/>
</dbReference>
<dbReference type="Proteomes" id="UP000230750">
    <property type="component" value="Unassembled WGS sequence"/>
</dbReference>
<dbReference type="GO" id="GO:0072320">
    <property type="term" value="F:volume-sensitive chloride channel activity"/>
    <property type="evidence" value="ECO:0007669"/>
    <property type="project" value="TreeGrafter"/>
</dbReference>
<comment type="similarity">
    <text evidence="2 13">Belongs to the tweety family.</text>
</comment>
<keyword evidence="9 13" id="KW-0869">Chloride channel</keyword>
<comment type="function">
    <text evidence="13">Probable chloride channel.</text>
</comment>
<evidence type="ECO:0000256" key="2">
    <source>
        <dbReference type="ARBA" id="ARBA00009849"/>
    </source>
</evidence>
<keyword evidence="5 13" id="KW-0812">Transmembrane</keyword>
<evidence type="ECO:0000256" key="14">
    <source>
        <dbReference type="SAM" id="MobiDB-lite"/>
    </source>
</evidence>
<feature type="transmembrane region" description="Helical" evidence="13">
    <location>
        <begin position="212"/>
        <end position="235"/>
    </location>
</feature>
<evidence type="ECO:0000256" key="8">
    <source>
        <dbReference type="ARBA" id="ARBA00023136"/>
    </source>
</evidence>
<dbReference type="OrthoDB" id="187568at2759"/>
<evidence type="ECO:0000256" key="13">
    <source>
        <dbReference type="RuleBase" id="RU361114"/>
    </source>
</evidence>
<feature type="transmembrane region" description="Helical" evidence="13">
    <location>
        <begin position="83"/>
        <end position="105"/>
    </location>
</feature>
<accession>A0A2G8JKV2</accession>
<dbReference type="InterPro" id="IPR006990">
    <property type="entry name" value="Tweety"/>
</dbReference>
<evidence type="ECO:0000256" key="7">
    <source>
        <dbReference type="ARBA" id="ARBA00023065"/>
    </source>
</evidence>
<dbReference type="GO" id="GO:0005886">
    <property type="term" value="C:plasma membrane"/>
    <property type="evidence" value="ECO:0007669"/>
    <property type="project" value="UniProtKB-SubCell"/>
</dbReference>
<keyword evidence="12 13" id="KW-0407">Ion channel</keyword>
<evidence type="ECO:0000256" key="10">
    <source>
        <dbReference type="ARBA" id="ARBA00023180"/>
    </source>
</evidence>
<feature type="region of interest" description="Disordered" evidence="14">
    <location>
        <begin position="455"/>
        <end position="499"/>
    </location>
</feature>
<dbReference type="AlphaFoldDB" id="A0A2G8JKV2"/>
<comment type="caution">
    <text evidence="15">The sequence shown here is derived from an EMBL/GenBank/DDBJ whole genome shotgun (WGS) entry which is preliminary data.</text>
</comment>
<dbReference type="EMBL" id="MRZV01001684">
    <property type="protein sequence ID" value="PIK36386.1"/>
    <property type="molecule type" value="Genomic_DNA"/>
</dbReference>
<evidence type="ECO:0000313" key="16">
    <source>
        <dbReference type="Proteomes" id="UP000230750"/>
    </source>
</evidence>
<keyword evidence="7 13" id="KW-0406">Ion transport</keyword>
<reference evidence="15 16" key="1">
    <citation type="journal article" date="2017" name="PLoS Biol.">
        <title>The sea cucumber genome provides insights into morphological evolution and visceral regeneration.</title>
        <authorList>
            <person name="Zhang X."/>
            <person name="Sun L."/>
            <person name="Yuan J."/>
            <person name="Sun Y."/>
            <person name="Gao Y."/>
            <person name="Zhang L."/>
            <person name="Li S."/>
            <person name="Dai H."/>
            <person name="Hamel J.F."/>
            <person name="Liu C."/>
            <person name="Yu Y."/>
            <person name="Liu S."/>
            <person name="Lin W."/>
            <person name="Guo K."/>
            <person name="Jin S."/>
            <person name="Xu P."/>
            <person name="Storey K.B."/>
            <person name="Huan P."/>
            <person name="Zhang T."/>
            <person name="Zhou Y."/>
            <person name="Zhang J."/>
            <person name="Lin C."/>
            <person name="Li X."/>
            <person name="Xing L."/>
            <person name="Huo D."/>
            <person name="Sun M."/>
            <person name="Wang L."/>
            <person name="Mercier A."/>
            <person name="Li F."/>
            <person name="Yang H."/>
            <person name="Xiang J."/>
        </authorList>
    </citation>
    <scope>NUCLEOTIDE SEQUENCE [LARGE SCALE GENOMIC DNA]</scope>
    <source>
        <strain evidence="15">Shaxun</strain>
        <tissue evidence="15">Muscle</tissue>
    </source>
</reference>
<keyword evidence="11 13" id="KW-0868">Chloride</keyword>